<proteinExistence type="predicted"/>
<dbReference type="PANTHER" id="PTHR47165">
    <property type="entry name" value="OS03G0429900 PROTEIN"/>
    <property type="match status" value="1"/>
</dbReference>
<keyword evidence="2" id="KW-1185">Reference proteome</keyword>
<evidence type="ECO:0000313" key="2">
    <source>
        <dbReference type="Proteomes" id="UP000266723"/>
    </source>
</evidence>
<dbReference type="Proteomes" id="UP000266723">
    <property type="component" value="Unassembled WGS sequence"/>
</dbReference>
<name>A0ABQ7EVR2_BRACR</name>
<reference evidence="1 2" key="1">
    <citation type="journal article" date="2020" name="BMC Genomics">
        <title>Intraspecific diversification of the crop wild relative Brassica cretica Lam. using demographic model selection.</title>
        <authorList>
            <person name="Kioukis A."/>
            <person name="Michalopoulou V.A."/>
            <person name="Briers L."/>
            <person name="Pirintsos S."/>
            <person name="Studholme D.J."/>
            <person name="Pavlidis P."/>
            <person name="Sarris P.F."/>
        </authorList>
    </citation>
    <scope>NUCLEOTIDE SEQUENCE [LARGE SCALE GENOMIC DNA]</scope>
    <source>
        <strain evidence="2">cv. PFS-1207/04</strain>
    </source>
</reference>
<dbReference type="Gene3D" id="2.40.50.140">
    <property type="entry name" value="Nucleic acid-binding proteins"/>
    <property type="match status" value="1"/>
</dbReference>
<dbReference type="PANTHER" id="PTHR47165:SF4">
    <property type="entry name" value="OS03G0429900 PROTEIN"/>
    <property type="match status" value="1"/>
</dbReference>
<accession>A0ABQ7EVR2</accession>
<dbReference type="CDD" id="cd04474">
    <property type="entry name" value="RPA1_DBD_A"/>
    <property type="match status" value="1"/>
</dbReference>
<comment type="caution">
    <text evidence="1">The sequence shown here is derived from an EMBL/GenBank/DDBJ whole genome shotgun (WGS) entry which is preliminary data.</text>
</comment>
<gene>
    <name evidence="1" type="ORF">DY000_02044796</name>
</gene>
<evidence type="ECO:0000313" key="1">
    <source>
        <dbReference type="EMBL" id="KAF3607689.1"/>
    </source>
</evidence>
<organism evidence="1 2">
    <name type="scientific">Brassica cretica</name>
    <name type="common">Mustard</name>
    <dbReference type="NCBI Taxonomy" id="69181"/>
    <lineage>
        <taxon>Eukaryota</taxon>
        <taxon>Viridiplantae</taxon>
        <taxon>Streptophyta</taxon>
        <taxon>Embryophyta</taxon>
        <taxon>Tracheophyta</taxon>
        <taxon>Spermatophyta</taxon>
        <taxon>Magnoliopsida</taxon>
        <taxon>eudicotyledons</taxon>
        <taxon>Gunneridae</taxon>
        <taxon>Pentapetalae</taxon>
        <taxon>rosids</taxon>
        <taxon>malvids</taxon>
        <taxon>Brassicales</taxon>
        <taxon>Brassicaceae</taxon>
        <taxon>Brassiceae</taxon>
        <taxon>Brassica</taxon>
    </lineage>
</organism>
<dbReference type="EMBL" id="QGKV02000297">
    <property type="protein sequence ID" value="KAF3607689.1"/>
    <property type="molecule type" value="Genomic_DNA"/>
</dbReference>
<evidence type="ECO:0008006" key="3">
    <source>
        <dbReference type="Google" id="ProtNLM"/>
    </source>
</evidence>
<dbReference type="InterPro" id="IPR012340">
    <property type="entry name" value="NA-bd_OB-fold"/>
</dbReference>
<sequence>ILTIGFTLNSAALRCVTGIRRIENPSFSVASFVDLDPLGFLDCEAQETTIDCMFSLSVNITCCKNGYDQEGASACVLNPYQGNWTIKVRVTNKGVLRTYKNARGDGCVFNVELTDEEGTEIQATMMFNAADVKSYDIFQKGKVFYISRGSLKLANKQFKTVQKDYESIQRLKKLGAKKCLSLKQNSNVIGVVQSVSPTMSIRRKSDNEMIPKRDITLVDEVFHYPPSEAAKLKSWYDSEGIETYMAAIVSGMSPSANNGSRSMYSDRV</sequence>
<dbReference type="SUPFAM" id="SSF50249">
    <property type="entry name" value="Nucleic acid-binding proteins"/>
    <property type="match status" value="2"/>
</dbReference>
<protein>
    <recommendedName>
        <fullName evidence="3">Replication factor A C-terminal domain-containing protein</fullName>
    </recommendedName>
</protein>
<feature type="non-terminal residue" evidence="1">
    <location>
        <position position="1"/>
    </location>
</feature>